<evidence type="ECO:0000256" key="4">
    <source>
        <dbReference type="PIRNR" id="PIRNR000779"/>
    </source>
</evidence>
<comment type="function">
    <text evidence="4">DNA-dependent RNA polymerase catalyzes the transcription of DNA into RNA using the four ribonucleoside triphosphates as substrates. Common component of RNA polymerases I, II and III which synthesize ribosomal RNA precursors, mRNA precursors and many functional non-coding RNAs, and small RNAs, such as 5S rRNA and tRNAs, respectively.</text>
</comment>
<evidence type="ECO:0000256" key="3">
    <source>
        <dbReference type="ARBA" id="ARBA00023242"/>
    </source>
</evidence>
<dbReference type="GO" id="GO:0005665">
    <property type="term" value="C:RNA polymerase II, core complex"/>
    <property type="evidence" value="ECO:0007669"/>
    <property type="project" value="UniProtKB-UniRule"/>
</dbReference>
<gene>
    <name evidence="5" type="primary">RPB8</name>
    <name evidence="5" type="ORF">IWQ62_000354</name>
</gene>
<dbReference type="Gene3D" id="2.40.50.140">
    <property type="entry name" value="Nucleic acid-binding proteins"/>
    <property type="match status" value="1"/>
</dbReference>
<evidence type="ECO:0000256" key="2">
    <source>
        <dbReference type="ARBA" id="ARBA00008912"/>
    </source>
</evidence>
<dbReference type="GO" id="GO:0005736">
    <property type="term" value="C:RNA polymerase I complex"/>
    <property type="evidence" value="ECO:0007669"/>
    <property type="project" value="TreeGrafter"/>
</dbReference>
<keyword evidence="5" id="KW-0804">Transcription</keyword>
<dbReference type="PANTHER" id="PTHR10917:SF0">
    <property type="entry name" value="DNA-DIRECTED RNA POLYMERASES I, II, AND III SUBUNIT RPABC3"/>
    <property type="match status" value="1"/>
</dbReference>
<accession>A0A9W8B0A1</accession>
<dbReference type="GO" id="GO:0003899">
    <property type="term" value="F:DNA-directed RNA polymerase activity"/>
    <property type="evidence" value="ECO:0007669"/>
    <property type="project" value="UniProtKB-UniRule"/>
</dbReference>
<keyword evidence="5" id="KW-0240">DNA-directed RNA polymerase</keyword>
<dbReference type="GO" id="GO:0006351">
    <property type="term" value="P:DNA-templated transcription"/>
    <property type="evidence" value="ECO:0007669"/>
    <property type="project" value="UniProtKB-UniRule"/>
</dbReference>
<dbReference type="PIRSF" id="PIRSF000779">
    <property type="entry name" value="RNA_pol_Rpb8"/>
    <property type="match status" value="1"/>
</dbReference>
<dbReference type="Pfam" id="PF03870">
    <property type="entry name" value="RNA_pol_Rpb8"/>
    <property type="match status" value="1"/>
</dbReference>
<keyword evidence="6" id="KW-1185">Reference proteome</keyword>
<reference evidence="5" key="1">
    <citation type="submission" date="2022-07" db="EMBL/GenBank/DDBJ databases">
        <title>Phylogenomic reconstructions and comparative analyses of Kickxellomycotina fungi.</title>
        <authorList>
            <person name="Reynolds N.K."/>
            <person name="Stajich J.E."/>
            <person name="Barry K."/>
            <person name="Grigoriev I.V."/>
            <person name="Crous P."/>
            <person name="Smith M.E."/>
        </authorList>
    </citation>
    <scope>NUCLEOTIDE SEQUENCE</scope>
    <source>
        <strain evidence="5">RSA 1196</strain>
    </source>
</reference>
<comment type="caution">
    <text evidence="5">The sequence shown here is derived from an EMBL/GenBank/DDBJ whole genome shotgun (WGS) entry which is preliminary data.</text>
</comment>
<protein>
    <recommendedName>
        <fullName evidence="4">DNA-directed RNA polymerases I, II, and III subunit RPABC3</fullName>
    </recommendedName>
</protein>
<keyword evidence="3 4" id="KW-0539">Nucleus</keyword>
<dbReference type="SUPFAM" id="SSF50249">
    <property type="entry name" value="Nucleic acid-binding proteins"/>
    <property type="match status" value="1"/>
</dbReference>
<organism evidence="5 6">
    <name type="scientific">Dispira parvispora</name>
    <dbReference type="NCBI Taxonomy" id="1520584"/>
    <lineage>
        <taxon>Eukaryota</taxon>
        <taxon>Fungi</taxon>
        <taxon>Fungi incertae sedis</taxon>
        <taxon>Zoopagomycota</taxon>
        <taxon>Kickxellomycotina</taxon>
        <taxon>Dimargaritomycetes</taxon>
        <taxon>Dimargaritales</taxon>
        <taxon>Dimargaritaceae</taxon>
        <taxon>Dispira</taxon>
    </lineage>
</organism>
<dbReference type="SMART" id="SM00658">
    <property type="entry name" value="RPOL8c"/>
    <property type="match status" value="1"/>
</dbReference>
<sequence length="152" mass="17270">MSSKDGILFSDIFDIEDIDKDGKHFDRVSRLFAKCDSNDAKVTLDYNVELYPLEIGDRFTLTLASTLSLTGESGAGGQGVKKESWRPNQTEKTLADEYEYVMHGKVYRYDDAHETNVSVYISFGGLLMQVEAEYRLLQNIVVGEHVFLLMRK</sequence>
<name>A0A9W8B0A1_9FUNG</name>
<evidence type="ECO:0000256" key="1">
    <source>
        <dbReference type="ARBA" id="ARBA00004123"/>
    </source>
</evidence>
<comment type="similarity">
    <text evidence="2 4">Belongs to the eukaryotic RPB8 RNA polymerase subunit family.</text>
</comment>
<evidence type="ECO:0000313" key="6">
    <source>
        <dbReference type="Proteomes" id="UP001150925"/>
    </source>
</evidence>
<dbReference type="FunFam" id="2.40.50.140:FF:000191">
    <property type="entry name" value="DNA-directed RNA polymerases I, II, and III subunit RPABC3"/>
    <property type="match status" value="1"/>
</dbReference>
<dbReference type="Proteomes" id="UP001150925">
    <property type="component" value="Unassembled WGS sequence"/>
</dbReference>
<evidence type="ECO:0000313" key="5">
    <source>
        <dbReference type="EMBL" id="KAJ1969856.1"/>
    </source>
</evidence>
<comment type="subcellular location">
    <subcellularLocation>
        <location evidence="1">Nucleus</location>
    </subcellularLocation>
</comment>
<dbReference type="PANTHER" id="PTHR10917">
    <property type="entry name" value="DNA-DIRECTED RNA POLYMERASES I, II, AND III SUBUNIT RPABC3"/>
    <property type="match status" value="1"/>
</dbReference>
<proteinExistence type="inferred from homology"/>
<dbReference type="AlphaFoldDB" id="A0A9W8B0A1"/>
<dbReference type="GO" id="GO:0005666">
    <property type="term" value="C:RNA polymerase III complex"/>
    <property type="evidence" value="ECO:0007669"/>
    <property type="project" value="TreeGrafter"/>
</dbReference>
<dbReference type="OrthoDB" id="20018at2759"/>
<dbReference type="InterPro" id="IPR005570">
    <property type="entry name" value="RPABC3"/>
</dbReference>
<dbReference type="InterPro" id="IPR012340">
    <property type="entry name" value="NA-bd_OB-fold"/>
</dbReference>
<dbReference type="EMBL" id="JANBPY010000018">
    <property type="protein sequence ID" value="KAJ1969856.1"/>
    <property type="molecule type" value="Genomic_DNA"/>
</dbReference>